<comment type="caution">
    <text evidence="1">The sequence shown here is derived from an EMBL/GenBank/DDBJ whole genome shotgun (WGS) entry which is preliminary data.</text>
</comment>
<reference evidence="1" key="1">
    <citation type="submission" date="2021-06" db="EMBL/GenBank/DDBJ databases">
        <authorList>
            <person name="Kallberg Y."/>
            <person name="Tangrot J."/>
            <person name="Rosling A."/>
        </authorList>
    </citation>
    <scope>NUCLEOTIDE SEQUENCE</scope>
    <source>
        <strain evidence="1">IL203A</strain>
    </source>
</reference>
<accession>A0ACA9Q9S9</accession>
<dbReference type="EMBL" id="CAJVPU010041925">
    <property type="protein sequence ID" value="CAG8742555.1"/>
    <property type="molecule type" value="Genomic_DNA"/>
</dbReference>
<evidence type="ECO:0000313" key="1">
    <source>
        <dbReference type="EMBL" id="CAG8742555.1"/>
    </source>
</evidence>
<keyword evidence="2" id="KW-1185">Reference proteome</keyword>
<name>A0ACA9Q9S9_9GLOM</name>
<evidence type="ECO:0000313" key="2">
    <source>
        <dbReference type="Proteomes" id="UP000789702"/>
    </source>
</evidence>
<protein>
    <submittedName>
        <fullName evidence="1">14496_t:CDS:1</fullName>
    </submittedName>
</protein>
<gene>
    <name evidence="1" type="ORF">DHETER_LOCUS14138</name>
</gene>
<feature type="non-terminal residue" evidence="1">
    <location>
        <position position="221"/>
    </location>
</feature>
<proteinExistence type="predicted"/>
<sequence length="221" mass="25466">MHGNQLLPEDLIQKISGHFDSKRIDESYPVQASNFRFHDKKSLLEWITSPELPLKLYVCDLIQDNSLQYGVILQRSKPGRAKKAAFKFLKEPKITQINKITIILTQPKTRQESYLLENGIILKEKDGLELDKIPFTEHNPILNVPLEDFKNSKKQFSNAIYCQIIFHTVKISFDLSDIEYLQDFLNTVNSKLQGHEPSKNLCKLFGDDYGQLLPRTFTLGG</sequence>
<dbReference type="Proteomes" id="UP000789702">
    <property type="component" value="Unassembled WGS sequence"/>
</dbReference>
<organism evidence="1 2">
    <name type="scientific">Dentiscutata heterogama</name>
    <dbReference type="NCBI Taxonomy" id="1316150"/>
    <lineage>
        <taxon>Eukaryota</taxon>
        <taxon>Fungi</taxon>
        <taxon>Fungi incertae sedis</taxon>
        <taxon>Mucoromycota</taxon>
        <taxon>Glomeromycotina</taxon>
        <taxon>Glomeromycetes</taxon>
        <taxon>Diversisporales</taxon>
        <taxon>Gigasporaceae</taxon>
        <taxon>Dentiscutata</taxon>
    </lineage>
</organism>